<dbReference type="Proteomes" id="UP000266778">
    <property type="component" value="Chromosome"/>
</dbReference>
<evidence type="ECO:0000313" key="1">
    <source>
        <dbReference type="EMBL" id="AXB03942.1"/>
    </source>
</evidence>
<accession>A0A3S7P433</accession>
<protein>
    <submittedName>
        <fullName evidence="1">Uncharacterized protein</fullName>
    </submittedName>
</protein>
<dbReference type="RefSeq" id="WP_119196847.1">
    <property type="nucleotide sequence ID" value="NZ_CP128475.1"/>
</dbReference>
<proteinExistence type="predicted"/>
<gene>
    <name evidence="1" type="ORF">C1C91_01785</name>
</gene>
<reference evidence="1" key="1">
    <citation type="journal article" date="2019" name="J Environ">
        <title>Genetic characterization and potential molecular dissemination mechanism of tet (31) gene in Aeromonas caviae from an oxytetracycline wastewater treatment system.</title>
        <authorList>
            <person name="Shi Y."/>
            <person name="Tian Z."/>
            <person name="Leclercq S.O."/>
            <person name="Zhang H."/>
            <person name="Yang M."/>
            <person name="Zhang Y."/>
        </authorList>
    </citation>
    <scope>NUCLEOTIDE SEQUENCE</scope>
    <source>
        <strain evidence="1">T25-39</strain>
    </source>
</reference>
<evidence type="ECO:0000313" key="2">
    <source>
        <dbReference type="Proteomes" id="UP000266778"/>
    </source>
</evidence>
<dbReference type="AlphaFoldDB" id="A0A3S7P433"/>
<sequence>MTIKAFVHTTQRELKDVLGISLKRSHIYEMIAAAYGYSTYASLQADAILLSNTKWQVALDVSAIEARANILGISIPELAAQKLATSLVQAGIISLRVKEILRNRLNDDYITQLYIQSNQLHPNSTTASRFSSSDHYAGELMSMFKQNEFNSPLVHQGLVQLSAFADRNASSFTDFELHQKLYRIASGFNGADINGLVDTDKERYIYWYHHLKKAAMSFDMDAVFELASHGLDSSLYIGYMGGSKRSESIAIECETRGMVVNAYYWWIVSAINGSVDAIYKLVSDYDKENSFRCWVWIFLAKELGFDLLTSTDTTTSYDMHSGDESYTFSLPGKILPALTPPDVDTSISNMAQQLAYKLYAQYLEDDIFFEEYTHNE</sequence>
<dbReference type="EMBL" id="CP025706">
    <property type="protein sequence ID" value="AXB03942.1"/>
    <property type="molecule type" value="Genomic_DNA"/>
</dbReference>
<name>A0A3S7P433_AERCA</name>
<organism evidence="1 2">
    <name type="scientific">Aeromonas caviae</name>
    <name type="common">Aeromonas punctata</name>
    <dbReference type="NCBI Taxonomy" id="648"/>
    <lineage>
        <taxon>Bacteria</taxon>
        <taxon>Pseudomonadati</taxon>
        <taxon>Pseudomonadota</taxon>
        <taxon>Gammaproteobacteria</taxon>
        <taxon>Aeromonadales</taxon>
        <taxon>Aeromonadaceae</taxon>
        <taxon>Aeromonas</taxon>
    </lineage>
</organism>